<feature type="domain" description="RPA-interacting protein C-terminal" evidence="9">
    <location>
        <begin position="178"/>
        <end position="249"/>
    </location>
</feature>
<gene>
    <name evidence="10" type="ORF">DVH24_002561</name>
</gene>
<dbReference type="InterPro" id="IPR028158">
    <property type="entry name" value="RPA_interact_N_dom"/>
</dbReference>
<dbReference type="Pfam" id="PF14767">
    <property type="entry name" value="RPA_interact_M"/>
    <property type="match status" value="1"/>
</dbReference>
<sequence length="317" mass="36774">MEGEAAAAEGRHPLKPHPLFNNHNSWKHKLRENCYKRVREDRRRLLWKMRMLPTPQILNHIPNGLIKSAFQDIVSAELEKIKESSLDENVRSSTSVPEANDVLWEYDGLTNIYQGDCEEILLAMQRIFYEDLTTHPTRKEETEICVETWEDEEDEYLSQAIYEHMQLNDKQMDREEVWCPVCKHGVLQENYNLIYCTLCKVQLNKANEVNLGIMRGRLAEVHTEHLDRGCKLKPKFCIETRFNITALHLHTRSQSLIGVIGGPLEKELNRVGSQRVENKNSAARQERPDQMEGRVLGGGPHEDYTAVFDDGQERVLL</sequence>
<dbReference type="InterPro" id="IPR028156">
    <property type="entry name" value="RIP"/>
</dbReference>
<feature type="region of interest" description="Disordered" evidence="6">
    <location>
        <begin position="273"/>
        <end position="302"/>
    </location>
</feature>
<dbReference type="GO" id="GO:0005634">
    <property type="term" value="C:nucleus"/>
    <property type="evidence" value="ECO:0007669"/>
    <property type="project" value="UniProtKB-SubCell"/>
</dbReference>
<evidence type="ECO:0000259" key="9">
    <source>
        <dbReference type="Pfam" id="PF14768"/>
    </source>
</evidence>
<evidence type="ECO:0000256" key="4">
    <source>
        <dbReference type="ARBA" id="ARBA00022833"/>
    </source>
</evidence>
<reference evidence="10 11" key="1">
    <citation type="submission" date="2018-10" db="EMBL/GenBank/DDBJ databases">
        <title>A high-quality apple genome assembly.</title>
        <authorList>
            <person name="Hu J."/>
        </authorList>
    </citation>
    <scope>NUCLEOTIDE SEQUENCE [LARGE SCALE GENOMIC DNA]</scope>
    <source>
        <strain evidence="11">cv. HFTH1</strain>
        <tissue evidence="10">Young leaf</tissue>
    </source>
</reference>
<dbReference type="GO" id="GO:0008270">
    <property type="term" value="F:zinc ion binding"/>
    <property type="evidence" value="ECO:0007669"/>
    <property type="project" value="UniProtKB-KW"/>
</dbReference>
<proteinExistence type="predicted"/>
<dbReference type="PANTHER" id="PTHR31742:SF1">
    <property type="entry name" value="RPA-INTERACTING PROTEIN"/>
    <property type="match status" value="1"/>
</dbReference>
<feature type="domain" description="RPA-interacting protein N-terminal" evidence="7">
    <location>
        <begin position="18"/>
        <end position="50"/>
    </location>
</feature>
<dbReference type="STRING" id="3750.A0A498KA80"/>
<keyword evidence="5" id="KW-0539">Nucleus</keyword>
<evidence type="ECO:0000256" key="3">
    <source>
        <dbReference type="ARBA" id="ARBA00022771"/>
    </source>
</evidence>
<evidence type="ECO:0000259" key="8">
    <source>
        <dbReference type="Pfam" id="PF14767"/>
    </source>
</evidence>
<evidence type="ECO:0000259" key="7">
    <source>
        <dbReference type="Pfam" id="PF14766"/>
    </source>
</evidence>
<keyword evidence="3" id="KW-0863">Zinc-finger</keyword>
<dbReference type="PANTHER" id="PTHR31742">
    <property type="entry name" value="RPA-INTERACTING PROTEIN RPAIN"/>
    <property type="match status" value="1"/>
</dbReference>
<organism evidence="10 11">
    <name type="scientific">Malus domestica</name>
    <name type="common">Apple</name>
    <name type="synonym">Pyrus malus</name>
    <dbReference type="NCBI Taxonomy" id="3750"/>
    <lineage>
        <taxon>Eukaryota</taxon>
        <taxon>Viridiplantae</taxon>
        <taxon>Streptophyta</taxon>
        <taxon>Embryophyta</taxon>
        <taxon>Tracheophyta</taxon>
        <taxon>Spermatophyta</taxon>
        <taxon>Magnoliopsida</taxon>
        <taxon>eudicotyledons</taxon>
        <taxon>Gunneridae</taxon>
        <taxon>Pentapetalae</taxon>
        <taxon>rosids</taxon>
        <taxon>fabids</taxon>
        <taxon>Rosales</taxon>
        <taxon>Rosaceae</taxon>
        <taxon>Amygdaloideae</taxon>
        <taxon>Maleae</taxon>
        <taxon>Malus</taxon>
    </lineage>
</organism>
<evidence type="ECO:0000256" key="1">
    <source>
        <dbReference type="ARBA" id="ARBA00004123"/>
    </source>
</evidence>
<evidence type="ECO:0000313" key="11">
    <source>
        <dbReference type="Proteomes" id="UP000290289"/>
    </source>
</evidence>
<feature type="region of interest" description="Disordered" evidence="6">
    <location>
        <begin position="1"/>
        <end position="20"/>
    </location>
</feature>
<evidence type="ECO:0000313" key="10">
    <source>
        <dbReference type="EMBL" id="RXI02483.1"/>
    </source>
</evidence>
<comment type="caution">
    <text evidence="10">The sequence shown here is derived from an EMBL/GenBank/DDBJ whole genome shotgun (WGS) entry which is preliminary data.</text>
</comment>
<dbReference type="EMBL" id="RDQH01000329">
    <property type="protein sequence ID" value="RXI02483.1"/>
    <property type="molecule type" value="Genomic_DNA"/>
</dbReference>
<evidence type="ECO:0000256" key="6">
    <source>
        <dbReference type="SAM" id="MobiDB-lite"/>
    </source>
</evidence>
<dbReference type="AlphaFoldDB" id="A0A498KA80"/>
<evidence type="ECO:0000256" key="2">
    <source>
        <dbReference type="ARBA" id="ARBA00022723"/>
    </source>
</evidence>
<dbReference type="InterPro" id="IPR028155">
    <property type="entry name" value="RPA_interact_central"/>
</dbReference>
<dbReference type="InterPro" id="IPR028159">
    <property type="entry name" value="RPA_interact_C_dom"/>
</dbReference>
<protein>
    <recommendedName>
        <fullName evidence="12">RPA-interacting protein N-terminal domain-containing protein</fullName>
    </recommendedName>
</protein>
<keyword evidence="2" id="KW-0479">Metal-binding</keyword>
<dbReference type="Pfam" id="PF14766">
    <property type="entry name" value="RPA_interact_N"/>
    <property type="match status" value="1"/>
</dbReference>
<dbReference type="Proteomes" id="UP000290289">
    <property type="component" value="Chromosome 3"/>
</dbReference>
<feature type="domain" description="RPA-interacting protein central" evidence="8">
    <location>
        <begin position="68"/>
        <end position="161"/>
    </location>
</feature>
<name>A0A498KA80_MALDO</name>
<keyword evidence="11" id="KW-1185">Reference proteome</keyword>
<evidence type="ECO:0000256" key="5">
    <source>
        <dbReference type="ARBA" id="ARBA00023242"/>
    </source>
</evidence>
<dbReference type="Pfam" id="PF14768">
    <property type="entry name" value="RPA_interact_C"/>
    <property type="match status" value="1"/>
</dbReference>
<accession>A0A498KA80</accession>
<evidence type="ECO:0008006" key="12">
    <source>
        <dbReference type="Google" id="ProtNLM"/>
    </source>
</evidence>
<comment type="subcellular location">
    <subcellularLocation>
        <location evidence="1">Nucleus</location>
    </subcellularLocation>
</comment>
<dbReference type="GO" id="GO:0006606">
    <property type="term" value="P:protein import into nucleus"/>
    <property type="evidence" value="ECO:0007669"/>
    <property type="project" value="TreeGrafter"/>
</dbReference>
<keyword evidence="4" id="KW-0862">Zinc</keyword>